<organism evidence="1 2">
    <name type="scientific">Allosphingosinicella flava</name>
    <dbReference type="NCBI Taxonomy" id="2771430"/>
    <lineage>
        <taxon>Bacteria</taxon>
        <taxon>Pseudomonadati</taxon>
        <taxon>Pseudomonadota</taxon>
        <taxon>Alphaproteobacteria</taxon>
        <taxon>Sphingomonadales</taxon>
        <taxon>Sphingomonadaceae</taxon>
        <taxon>Allosphingosinicella</taxon>
    </lineage>
</organism>
<dbReference type="EMBL" id="CP065592">
    <property type="protein sequence ID" value="QPQ55584.1"/>
    <property type="molecule type" value="Genomic_DNA"/>
</dbReference>
<reference evidence="1 2" key="1">
    <citation type="submission" date="2020-11" db="EMBL/GenBank/DDBJ databases">
        <title>Genome seq and assembly of Sphingosinicella sp.</title>
        <authorList>
            <person name="Chhetri G."/>
        </authorList>
    </citation>
    <scope>NUCLEOTIDE SEQUENCE [LARGE SCALE GENOMIC DNA]</scope>
    <source>
        <strain evidence="1 2">UDD2</strain>
    </source>
</reference>
<keyword evidence="2" id="KW-1185">Reference proteome</keyword>
<protein>
    <submittedName>
        <fullName evidence="1">Uncharacterized protein</fullName>
    </submittedName>
</protein>
<dbReference type="KEGG" id="sflv:IC614_02995"/>
<sequence>MSTAPSAILTGDAAVVYLAEQLGRVKELTDFESRILHRAIRRDTGMFRRWTTAEDQRLMKMHKARIRASEMAVTLNRTEDSVRRRLCDLKKRERALRPAK</sequence>
<evidence type="ECO:0000313" key="2">
    <source>
        <dbReference type="Proteomes" id="UP000594873"/>
    </source>
</evidence>
<gene>
    <name evidence="1" type="ORF">IC614_02995</name>
</gene>
<name>A0A7T2LMH3_9SPHN</name>
<dbReference type="RefSeq" id="WP_200972256.1">
    <property type="nucleotide sequence ID" value="NZ_CP065592.1"/>
</dbReference>
<dbReference type="AlphaFoldDB" id="A0A7T2LMH3"/>
<accession>A0A7T2LMH3</accession>
<dbReference type="Proteomes" id="UP000594873">
    <property type="component" value="Chromosome"/>
</dbReference>
<evidence type="ECO:0000313" key="1">
    <source>
        <dbReference type="EMBL" id="QPQ55584.1"/>
    </source>
</evidence>
<proteinExistence type="predicted"/>